<keyword evidence="1" id="KW-1133">Transmembrane helix</keyword>
<dbReference type="Proteomes" id="UP000240542">
    <property type="component" value="Unassembled WGS sequence"/>
</dbReference>
<dbReference type="EMBL" id="PYGA01000014">
    <property type="protein sequence ID" value="PSK95636.1"/>
    <property type="molecule type" value="Genomic_DNA"/>
</dbReference>
<proteinExistence type="predicted"/>
<dbReference type="InterPro" id="IPR009339">
    <property type="entry name" value="DUF998"/>
</dbReference>
<organism evidence="2 3">
    <name type="scientific">Murinocardiopsis flavida</name>
    <dbReference type="NCBI Taxonomy" id="645275"/>
    <lineage>
        <taxon>Bacteria</taxon>
        <taxon>Bacillati</taxon>
        <taxon>Actinomycetota</taxon>
        <taxon>Actinomycetes</taxon>
        <taxon>Streptosporangiales</taxon>
        <taxon>Nocardiopsidaceae</taxon>
        <taxon>Murinocardiopsis</taxon>
    </lineage>
</organism>
<name>A0A2P8DEI0_9ACTN</name>
<gene>
    <name evidence="2" type="ORF">CLV63_11469</name>
</gene>
<dbReference type="Pfam" id="PF06197">
    <property type="entry name" value="DUF998"/>
    <property type="match status" value="1"/>
</dbReference>
<keyword evidence="1" id="KW-0472">Membrane</keyword>
<keyword evidence="3" id="KW-1185">Reference proteome</keyword>
<keyword evidence="1" id="KW-0812">Transmembrane</keyword>
<sequence length="238" mass="24806">MPSPPSSTPAASRATRVLLAFGAAPLLFVVVLLIAGALRPGYDPLHHWGSELSLGDGGWVQTANFVAVGLLTTAFAVGVRRELDGGRGSVAIPLFTGLFGIGLVVQGIFPVDPYVGYPPGSEGTTEPTLNGVVHDLNMFPTFGALTAAMFAAAYRSMGRPGEWAWTMLTLAAGVLTPATMMIAAHQFDSAAQTGAFHGLWQRVSLAIGFGWYALLGARLLRANSLSRKPPSTAALNDG</sequence>
<accession>A0A2P8DEI0</accession>
<feature type="transmembrane region" description="Helical" evidence="1">
    <location>
        <begin position="199"/>
        <end position="220"/>
    </location>
</feature>
<protein>
    <submittedName>
        <fullName evidence="2">Uncharacterized protein DUF998</fullName>
    </submittedName>
</protein>
<feature type="transmembrane region" description="Helical" evidence="1">
    <location>
        <begin position="166"/>
        <end position="187"/>
    </location>
</feature>
<feature type="transmembrane region" description="Helical" evidence="1">
    <location>
        <begin position="136"/>
        <end position="154"/>
    </location>
</feature>
<evidence type="ECO:0000313" key="2">
    <source>
        <dbReference type="EMBL" id="PSK95636.1"/>
    </source>
</evidence>
<dbReference type="AlphaFoldDB" id="A0A2P8DEI0"/>
<comment type="caution">
    <text evidence="2">The sequence shown here is derived from an EMBL/GenBank/DDBJ whole genome shotgun (WGS) entry which is preliminary data.</text>
</comment>
<dbReference type="OrthoDB" id="8159487at2"/>
<evidence type="ECO:0000313" key="3">
    <source>
        <dbReference type="Proteomes" id="UP000240542"/>
    </source>
</evidence>
<feature type="transmembrane region" description="Helical" evidence="1">
    <location>
        <begin position="90"/>
        <end position="109"/>
    </location>
</feature>
<feature type="transmembrane region" description="Helical" evidence="1">
    <location>
        <begin position="58"/>
        <end position="78"/>
    </location>
</feature>
<evidence type="ECO:0000256" key="1">
    <source>
        <dbReference type="SAM" id="Phobius"/>
    </source>
</evidence>
<reference evidence="2 3" key="1">
    <citation type="submission" date="2018-03" db="EMBL/GenBank/DDBJ databases">
        <title>Genomic Encyclopedia of Archaeal and Bacterial Type Strains, Phase II (KMG-II): from individual species to whole genera.</title>
        <authorList>
            <person name="Goeker M."/>
        </authorList>
    </citation>
    <scope>NUCLEOTIDE SEQUENCE [LARGE SCALE GENOMIC DNA]</scope>
    <source>
        <strain evidence="2 3">DSM 45312</strain>
    </source>
</reference>
<dbReference type="RefSeq" id="WP_106584572.1">
    <property type="nucleotide sequence ID" value="NZ_PYGA01000014.1"/>
</dbReference>
<feature type="transmembrane region" description="Helical" evidence="1">
    <location>
        <begin position="17"/>
        <end position="38"/>
    </location>
</feature>